<reference evidence="7 8" key="1">
    <citation type="submission" date="2014-02" db="EMBL/GenBank/DDBJ databases">
        <title>Whole genome sequence of Sphingobium chlorophenolicum NBRC 16172.</title>
        <authorList>
            <person name="Gan H.M."/>
            <person name="Gan H.Y."/>
            <person name="Chew T.H."/>
            <person name="Savka M.A."/>
        </authorList>
    </citation>
    <scope>NUCLEOTIDE SEQUENCE [LARGE SCALE GENOMIC DNA]</scope>
    <source>
        <strain evidence="7 8">NBRC 16172</strain>
    </source>
</reference>
<dbReference type="AlphaFoldDB" id="A0A081RCT4"/>
<evidence type="ECO:0000256" key="2">
    <source>
        <dbReference type="ARBA" id="ARBA00029447"/>
    </source>
</evidence>
<dbReference type="SUPFAM" id="SSF58104">
    <property type="entry name" value="Methyl-accepting chemotaxis protein (MCP) signaling domain"/>
    <property type="match status" value="1"/>
</dbReference>
<feature type="domain" description="CBS" evidence="6">
    <location>
        <begin position="24"/>
        <end position="83"/>
    </location>
</feature>
<dbReference type="EMBL" id="JFHR01000030">
    <property type="protein sequence ID" value="KEQ53007.1"/>
    <property type="molecule type" value="Genomic_DNA"/>
</dbReference>
<dbReference type="GO" id="GO:0007165">
    <property type="term" value="P:signal transduction"/>
    <property type="evidence" value="ECO:0007669"/>
    <property type="project" value="UniProtKB-KW"/>
</dbReference>
<evidence type="ECO:0000259" key="6">
    <source>
        <dbReference type="PROSITE" id="PS51371"/>
    </source>
</evidence>
<dbReference type="Pfam" id="PF00571">
    <property type="entry name" value="CBS"/>
    <property type="match status" value="1"/>
</dbReference>
<dbReference type="PRINTS" id="PR00260">
    <property type="entry name" value="CHEMTRNSDUCR"/>
</dbReference>
<gene>
    <name evidence="7" type="ORF">BV95_02662</name>
</gene>
<dbReference type="InterPro" id="IPR004089">
    <property type="entry name" value="MCPsignal_dom"/>
</dbReference>
<keyword evidence="4" id="KW-0129">CBS domain</keyword>
<sequence>MYAPQMLDPCSPETIPSQGAGLALVTPSPAIRLGRPLSEAVDHFQHDPALRLLPVLDGANRPVGAIYECDMRRILFNPFGHALLRNPSFGGRLDDHVRPCATVERRASIEALIDLYAAQGRGCEGLIVVDGDRYAGIAGGQLLLKLAAERDARVALARVERLEMVTRESATFRGDIRTLIADLVAMADMLSRLAEDAAERSAHNGHASAGMAVAAAQTADNLSGIAASGRELGLLFQSMEEEVREAGAAIRAAVDRTQSGAAQTRTLSAQADGIGEVTALIDAIARATTTLALNAGIEAARAGDAGRGFAVVAREVKTLAGQTRDAAAEIARRIDHIRATVGQVALGHAHMDAAIATADRLSASVFEAVARHGAFSRAIAGSVEEAGEASGHIRASASQISVNAGVAVEGAQAMRDAASRLSAEAHRLDDRASAFIRAIQAV</sequence>
<name>A0A081RCT4_SPHCR</name>
<evidence type="ECO:0000256" key="3">
    <source>
        <dbReference type="PROSITE-ProRule" id="PRU00284"/>
    </source>
</evidence>
<comment type="caution">
    <text evidence="7">The sequence shown here is derived from an EMBL/GenBank/DDBJ whole genome shotgun (WGS) entry which is preliminary data.</text>
</comment>
<dbReference type="OrthoDB" id="7441210at2"/>
<evidence type="ECO:0000256" key="1">
    <source>
        <dbReference type="ARBA" id="ARBA00023224"/>
    </source>
</evidence>
<accession>A0A081RCT4</accession>
<protein>
    <submittedName>
        <fullName evidence="7">Methyl-accepting chemotaxis protein</fullName>
    </submittedName>
</protein>
<evidence type="ECO:0000259" key="5">
    <source>
        <dbReference type="PROSITE" id="PS50111"/>
    </source>
</evidence>
<feature type="domain" description="Methyl-accepting transducer" evidence="5">
    <location>
        <begin position="186"/>
        <end position="408"/>
    </location>
</feature>
<dbReference type="Gene3D" id="1.10.287.950">
    <property type="entry name" value="Methyl-accepting chemotaxis protein"/>
    <property type="match status" value="1"/>
</dbReference>
<evidence type="ECO:0000313" key="7">
    <source>
        <dbReference type="EMBL" id="KEQ53007.1"/>
    </source>
</evidence>
<dbReference type="PANTHER" id="PTHR32089">
    <property type="entry name" value="METHYL-ACCEPTING CHEMOTAXIS PROTEIN MCPB"/>
    <property type="match status" value="1"/>
</dbReference>
<dbReference type="InterPro" id="IPR004090">
    <property type="entry name" value="Chemotax_Me-accpt_rcpt"/>
</dbReference>
<dbReference type="PANTHER" id="PTHR32089:SF112">
    <property type="entry name" value="LYSOZYME-LIKE PROTEIN-RELATED"/>
    <property type="match status" value="1"/>
</dbReference>
<dbReference type="GO" id="GO:0016020">
    <property type="term" value="C:membrane"/>
    <property type="evidence" value="ECO:0007669"/>
    <property type="project" value="InterPro"/>
</dbReference>
<dbReference type="SMART" id="SM00283">
    <property type="entry name" value="MA"/>
    <property type="match status" value="1"/>
</dbReference>
<evidence type="ECO:0000256" key="4">
    <source>
        <dbReference type="PROSITE-ProRule" id="PRU00703"/>
    </source>
</evidence>
<keyword evidence="1 3" id="KW-0807">Transducer</keyword>
<dbReference type="Proteomes" id="UP000028411">
    <property type="component" value="Unassembled WGS sequence"/>
</dbReference>
<proteinExistence type="inferred from homology"/>
<dbReference type="Pfam" id="PF00015">
    <property type="entry name" value="MCPsignal"/>
    <property type="match status" value="1"/>
</dbReference>
<evidence type="ECO:0000313" key="8">
    <source>
        <dbReference type="Proteomes" id="UP000028411"/>
    </source>
</evidence>
<dbReference type="eggNOG" id="COG0840">
    <property type="taxonomic scope" value="Bacteria"/>
</dbReference>
<organism evidence="7 8">
    <name type="scientific">Sphingobium chlorophenolicum</name>
    <dbReference type="NCBI Taxonomy" id="46429"/>
    <lineage>
        <taxon>Bacteria</taxon>
        <taxon>Pseudomonadati</taxon>
        <taxon>Pseudomonadota</taxon>
        <taxon>Alphaproteobacteria</taxon>
        <taxon>Sphingomonadales</taxon>
        <taxon>Sphingomonadaceae</taxon>
        <taxon>Sphingobium</taxon>
    </lineage>
</organism>
<dbReference type="SUPFAM" id="SSF54631">
    <property type="entry name" value="CBS-domain pair"/>
    <property type="match status" value="1"/>
</dbReference>
<dbReference type="PATRIC" id="fig|46429.4.peg.2640"/>
<dbReference type="PROSITE" id="PS50111">
    <property type="entry name" value="CHEMOTAXIS_TRANSDUC_2"/>
    <property type="match status" value="1"/>
</dbReference>
<dbReference type="PROSITE" id="PS51371">
    <property type="entry name" value="CBS"/>
    <property type="match status" value="1"/>
</dbReference>
<dbReference type="GO" id="GO:0006935">
    <property type="term" value="P:chemotaxis"/>
    <property type="evidence" value="ECO:0007669"/>
    <property type="project" value="InterPro"/>
</dbReference>
<dbReference type="InterPro" id="IPR046342">
    <property type="entry name" value="CBS_dom_sf"/>
</dbReference>
<dbReference type="InterPro" id="IPR000644">
    <property type="entry name" value="CBS_dom"/>
</dbReference>
<dbReference type="GO" id="GO:0004888">
    <property type="term" value="F:transmembrane signaling receptor activity"/>
    <property type="evidence" value="ECO:0007669"/>
    <property type="project" value="InterPro"/>
</dbReference>
<comment type="similarity">
    <text evidence="2">Belongs to the methyl-accepting chemotaxis (MCP) protein family.</text>
</comment>